<proteinExistence type="predicted"/>
<dbReference type="EMBL" id="CAJOBB010000030">
    <property type="protein sequence ID" value="CAF3520228.1"/>
    <property type="molecule type" value="Genomic_DNA"/>
</dbReference>
<evidence type="ECO:0000313" key="5">
    <source>
        <dbReference type="Proteomes" id="UP000663860"/>
    </source>
</evidence>
<dbReference type="InterPro" id="IPR001810">
    <property type="entry name" value="F-box_dom"/>
</dbReference>
<feature type="compositionally biased region" description="Acidic residues" evidence="1">
    <location>
        <begin position="602"/>
        <end position="625"/>
    </location>
</feature>
<evidence type="ECO:0000313" key="3">
    <source>
        <dbReference type="EMBL" id="CAF1330728.1"/>
    </source>
</evidence>
<evidence type="ECO:0000313" key="4">
    <source>
        <dbReference type="EMBL" id="CAF3520228.1"/>
    </source>
</evidence>
<feature type="compositionally biased region" description="Acidic residues" evidence="1">
    <location>
        <begin position="244"/>
        <end position="264"/>
    </location>
</feature>
<dbReference type="EMBL" id="CAJNOE010000774">
    <property type="protein sequence ID" value="CAF1330728.1"/>
    <property type="molecule type" value="Genomic_DNA"/>
</dbReference>
<sequence>MGCKNTKIHVLPQLITFDELPVEIIYKILNELDICSIFQSLFHVCKHLDEILSSYNEYHLNLKTISLKTFHFISSHIRPEQITQLTLSDDETSVGLIELFLSKYSMSTLIRLRSLTLIQIQNEELVNQILIPIADHSTLLNFTSIRIINDDESYSDTFIALLMSILSKPTLQKAYLDLSYDRTTSNPLPWSEQCSIRHLTCIGTCTLNFIRNTFKHAHQLETFITDDFDFSDENDLNQSSNNQETDDDDDDEDSDDSDDSEEVAIELPANNNENQVPKKEKFTSIESTNCLKSLTLNFCTFNMLKLEWILQEIPTLKQFSLITTNGYDDETILDGHRWETLVSHIEKFQFIFSVTLSDSSSWNIDTCLTTFQKPFWIQQKQWFIALEKYDDAVLLYTLPYADINYIMKTEITSFEYRSTAMKNSLLQIQTMKNVRDLYIDTSESIKSLLENPNVPRFYNIKHLILHGKWSKSKTFLSDIQTLVDFNTIEELTRNESIPTSDFSILLNLLSNLQTIRTTTNLLDALNAAKICYTNCLREFIVDSNYHEDQRTVHIEPFCAMFPRIQHLNIPIDSVESCQYALDQLHQDLINVIFQIPTLDTSSDIDDTDDDDDDDEDESEEEDDDNSTINLFTEWIKELPQKYTCHRKQQYLHISLK</sequence>
<accession>A0A815FW89</accession>
<evidence type="ECO:0000259" key="2">
    <source>
        <dbReference type="PROSITE" id="PS50181"/>
    </source>
</evidence>
<reference evidence="3" key="1">
    <citation type="submission" date="2021-02" db="EMBL/GenBank/DDBJ databases">
        <authorList>
            <person name="Nowell W R."/>
        </authorList>
    </citation>
    <scope>NUCLEOTIDE SEQUENCE</scope>
</reference>
<gene>
    <name evidence="3" type="ORF">IZO911_LOCUS35672</name>
    <name evidence="4" type="ORF">KXQ929_LOCUS1114</name>
</gene>
<evidence type="ECO:0000256" key="1">
    <source>
        <dbReference type="SAM" id="MobiDB-lite"/>
    </source>
</evidence>
<name>A0A815FW89_9BILA</name>
<feature type="domain" description="F-box" evidence="2">
    <location>
        <begin position="14"/>
        <end position="62"/>
    </location>
</feature>
<comment type="caution">
    <text evidence="3">The sequence shown here is derived from an EMBL/GenBank/DDBJ whole genome shotgun (WGS) entry which is preliminary data.</text>
</comment>
<dbReference type="Proteomes" id="UP000663860">
    <property type="component" value="Unassembled WGS sequence"/>
</dbReference>
<dbReference type="PROSITE" id="PS50181">
    <property type="entry name" value="FBOX"/>
    <property type="match status" value="1"/>
</dbReference>
<dbReference type="AlphaFoldDB" id="A0A815FW89"/>
<protein>
    <recommendedName>
        <fullName evidence="2">F-box domain-containing protein</fullName>
    </recommendedName>
</protein>
<organism evidence="3 5">
    <name type="scientific">Adineta steineri</name>
    <dbReference type="NCBI Taxonomy" id="433720"/>
    <lineage>
        <taxon>Eukaryota</taxon>
        <taxon>Metazoa</taxon>
        <taxon>Spiralia</taxon>
        <taxon>Gnathifera</taxon>
        <taxon>Rotifera</taxon>
        <taxon>Eurotatoria</taxon>
        <taxon>Bdelloidea</taxon>
        <taxon>Adinetida</taxon>
        <taxon>Adinetidae</taxon>
        <taxon>Adineta</taxon>
    </lineage>
</organism>
<dbReference type="Proteomes" id="UP000663868">
    <property type="component" value="Unassembled WGS sequence"/>
</dbReference>
<feature type="region of interest" description="Disordered" evidence="1">
    <location>
        <begin position="600"/>
        <end position="627"/>
    </location>
</feature>
<feature type="region of interest" description="Disordered" evidence="1">
    <location>
        <begin position="234"/>
        <end position="278"/>
    </location>
</feature>